<name>A0ABT9E5P5_9PROT</name>
<dbReference type="InterPro" id="IPR042100">
    <property type="entry name" value="Bug_dom1"/>
</dbReference>
<evidence type="ECO:0000313" key="4">
    <source>
        <dbReference type="Proteomes" id="UP001243009"/>
    </source>
</evidence>
<dbReference type="Pfam" id="PF03401">
    <property type="entry name" value="TctC"/>
    <property type="match status" value="1"/>
</dbReference>
<dbReference type="Gene3D" id="3.40.190.150">
    <property type="entry name" value="Bordetella uptake gene, domain 1"/>
    <property type="match status" value="1"/>
</dbReference>
<dbReference type="PANTHER" id="PTHR42928">
    <property type="entry name" value="TRICARBOXYLATE-BINDING PROTEIN"/>
    <property type="match status" value="1"/>
</dbReference>
<accession>A0ABT9E5P5</accession>
<sequence>MMHRRGLLAAAATALATPALADWAAQRPITFVVAYGPGSANDIVVRLVQPGLSARLGQPVVIENRAGGGGTVGTAAVARARPDGHTLGLASTATTAINPALFRDLPYDPGRDFALAGLLAETPNLLIVPPTSPHASVQALAEGILAARAPLRHSSPGNGTTQHLNAVQFSRLVRGETEHVPYRGPAEGVQGVAAGEVEFGFASLPSALPQLRAGRVRALGITGAAPFPTAAEVPLLAELGYPPLRDGGVWFGIVVPRGTPAPVLDGLRNAVAAVRADPALAPLLIAAGYAPLPPRSLTEEEAFVARQIASWGDLVVRSGARIN</sequence>
<dbReference type="PIRSF" id="PIRSF017082">
    <property type="entry name" value="YflP"/>
    <property type="match status" value="1"/>
</dbReference>
<keyword evidence="2" id="KW-0732">Signal</keyword>
<evidence type="ECO:0000313" key="3">
    <source>
        <dbReference type="EMBL" id="MDO9711489.1"/>
    </source>
</evidence>
<dbReference type="Gene3D" id="3.40.190.10">
    <property type="entry name" value="Periplasmic binding protein-like II"/>
    <property type="match status" value="1"/>
</dbReference>
<feature type="signal peptide" evidence="2">
    <location>
        <begin position="1"/>
        <end position="21"/>
    </location>
</feature>
<gene>
    <name evidence="3" type="ORF">Q7A36_24290</name>
</gene>
<reference evidence="3 4" key="1">
    <citation type="submission" date="2023-08" db="EMBL/GenBank/DDBJ databases">
        <title>The draft genome sequence of Paracraurococcus sp. LOR1-02.</title>
        <authorList>
            <person name="Kingkaew E."/>
            <person name="Tanasupawat S."/>
        </authorList>
    </citation>
    <scope>NUCLEOTIDE SEQUENCE [LARGE SCALE GENOMIC DNA]</scope>
    <source>
        <strain evidence="3 4">LOR1-02</strain>
    </source>
</reference>
<proteinExistence type="inferred from homology"/>
<dbReference type="CDD" id="cd07012">
    <property type="entry name" value="PBP2_Bug_TTT"/>
    <property type="match status" value="1"/>
</dbReference>
<protein>
    <submittedName>
        <fullName evidence="3">Tripartite tricarboxylate transporter substrate binding protein</fullName>
    </submittedName>
</protein>
<dbReference type="PANTHER" id="PTHR42928:SF5">
    <property type="entry name" value="BLR1237 PROTEIN"/>
    <property type="match status" value="1"/>
</dbReference>
<dbReference type="InterPro" id="IPR005064">
    <property type="entry name" value="BUG"/>
</dbReference>
<dbReference type="Proteomes" id="UP001243009">
    <property type="component" value="Unassembled WGS sequence"/>
</dbReference>
<feature type="chain" id="PRO_5046824049" evidence="2">
    <location>
        <begin position="22"/>
        <end position="323"/>
    </location>
</feature>
<comment type="caution">
    <text evidence="3">The sequence shown here is derived from an EMBL/GenBank/DDBJ whole genome shotgun (WGS) entry which is preliminary data.</text>
</comment>
<keyword evidence="4" id="KW-1185">Reference proteome</keyword>
<dbReference type="SUPFAM" id="SSF53850">
    <property type="entry name" value="Periplasmic binding protein-like II"/>
    <property type="match status" value="1"/>
</dbReference>
<evidence type="ECO:0000256" key="1">
    <source>
        <dbReference type="ARBA" id="ARBA00006987"/>
    </source>
</evidence>
<evidence type="ECO:0000256" key="2">
    <source>
        <dbReference type="SAM" id="SignalP"/>
    </source>
</evidence>
<dbReference type="RefSeq" id="WP_305106348.1">
    <property type="nucleotide sequence ID" value="NZ_JAUTWS010000029.1"/>
</dbReference>
<dbReference type="EMBL" id="JAUTWS010000029">
    <property type="protein sequence ID" value="MDO9711489.1"/>
    <property type="molecule type" value="Genomic_DNA"/>
</dbReference>
<comment type="similarity">
    <text evidence="1">Belongs to the UPF0065 (bug) family.</text>
</comment>
<organism evidence="3 4">
    <name type="scientific">Paracraurococcus lichenis</name>
    <dbReference type="NCBI Taxonomy" id="3064888"/>
    <lineage>
        <taxon>Bacteria</taxon>
        <taxon>Pseudomonadati</taxon>
        <taxon>Pseudomonadota</taxon>
        <taxon>Alphaproteobacteria</taxon>
        <taxon>Acetobacterales</taxon>
        <taxon>Roseomonadaceae</taxon>
        <taxon>Paracraurococcus</taxon>
    </lineage>
</organism>